<dbReference type="Pfam" id="PF00069">
    <property type="entry name" value="Pkinase"/>
    <property type="match status" value="1"/>
</dbReference>
<gene>
    <name evidence="11" type="ORF">MMF94_12155</name>
</gene>
<dbReference type="PANTHER" id="PTHR24363:SF0">
    <property type="entry name" value="SERINE_THREONINE KINASE LIKE DOMAIN CONTAINING 1"/>
    <property type="match status" value="1"/>
</dbReference>
<evidence type="ECO:0000256" key="5">
    <source>
        <dbReference type="ARBA" id="ARBA00022777"/>
    </source>
</evidence>
<comment type="caution">
    <text evidence="11">The sequence shown here is derived from an EMBL/GenBank/DDBJ whole genome shotgun (WGS) entry which is preliminary data.</text>
</comment>
<evidence type="ECO:0000256" key="7">
    <source>
        <dbReference type="ARBA" id="ARBA00047899"/>
    </source>
</evidence>
<evidence type="ECO:0000256" key="1">
    <source>
        <dbReference type="ARBA" id="ARBA00012513"/>
    </source>
</evidence>
<evidence type="ECO:0000256" key="4">
    <source>
        <dbReference type="ARBA" id="ARBA00022741"/>
    </source>
</evidence>
<evidence type="ECO:0000256" key="6">
    <source>
        <dbReference type="ARBA" id="ARBA00022840"/>
    </source>
</evidence>
<proteinExistence type="predicted"/>
<dbReference type="EC" id="2.7.11.1" evidence="1"/>
<dbReference type="InterPro" id="IPR011009">
    <property type="entry name" value="Kinase-like_dom_sf"/>
</dbReference>
<evidence type="ECO:0000259" key="10">
    <source>
        <dbReference type="PROSITE" id="PS50011"/>
    </source>
</evidence>
<dbReference type="InterPro" id="IPR011990">
    <property type="entry name" value="TPR-like_helical_dom_sf"/>
</dbReference>
<evidence type="ECO:0000256" key="9">
    <source>
        <dbReference type="SAM" id="MobiDB-lite"/>
    </source>
</evidence>
<keyword evidence="2" id="KW-0723">Serine/threonine-protein kinase</keyword>
<keyword evidence="12" id="KW-1185">Reference proteome</keyword>
<dbReference type="InterPro" id="IPR031634">
    <property type="entry name" value="PknG_rubred"/>
</dbReference>
<dbReference type="InterPro" id="IPR031636">
    <property type="entry name" value="PknG_TPR"/>
</dbReference>
<sequence>MSACARPGCDGTIDEGYCDTCGVAPAVPPSADASASAAVAPPGSCGRPGCDGTIDEGYCDTCGLAPAAAGTDTDAGPSTAAAAPTWSTSSSSGGSGSPASRPTRRGSGRSGTAATRSRLGAGMVDVPPVPRLDPVSALMTDPQVAESERFCSRCGSPVGRGRDGQPGRVEGFCPKDGTRFSFIPKLTTGTLVGGQYDVLGCLAHGGLGWIYLALDRAVNDRPVVLKGLLDAGDADAMAAAVAERRFLAEVDHPTIVKIYNFVRHPDDDGTPVEYIVMDYVGGSSLKQLMEKRRRADGGLDPMPVGQAVAYALEVLPALGYLHARGLVYCDFKPENVIQYDRQLTLIDLGAVIGVDDRTSAVFGTIGYQAPEIATFGPSPASDVHTVGRTLAVLALGMPPARRGVPTPLPDLDAHPVLTRHPSFDRLLRRATDPDPYRRFDSCDEMAEQLTGVLREVLATEDGRPRPAASTLFGPPRGTFAPGLLIGEDGVGRPDPAAVAAMVPVPLVDPADPAAGVLAATATVDRAEIARIAEASAQTGGPGEPSPELRLRLIRADIDAGDTAAARVAIDALRRDEAGDWRLDWFTGIAALVDGDVPAAVTAFDAVYSTLPGEQAPKLALAAAAERAGADAHAEQLATLLAATDPALADAAFVRARCRLRAGDRAGAITALDAVPMTSSMHVPAQLAVVEATVADGTSVPASELRAVAARVESLPLDRATDQGVRAALLTAAIATRSTEDGPLLGVPWREHDLRLALEGCLRASARLVTDHAHRVELIDRANAERPRTWV</sequence>
<dbReference type="RefSeq" id="WP_241036466.1">
    <property type="nucleotide sequence ID" value="NZ_BAAAJF010000002.1"/>
</dbReference>
<keyword evidence="5 11" id="KW-0418">Kinase</keyword>
<organism evidence="11 12">
    <name type="scientific">Pseudonocardia alaniniphila</name>
    <dbReference type="NCBI Taxonomy" id="75291"/>
    <lineage>
        <taxon>Bacteria</taxon>
        <taxon>Bacillati</taxon>
        <taxon>Actinomycetota</taxon>
        <taxon>Actinomycetes</taxon>
        <taxon>Pseudonocardiales</taxon>
        <taxon>Pseudonocardiaceae</taxon>
        <taxon>Pseudonocardia</taxon>
    </lineage>
</organism>
<keyword evidence="6" id="KW-0067">ATP-binding</keyword>
<evidence type="ECO:0000256" key="8">
    <source>
        <dbReference type="ARBA" id="ARBA00048679"/>
    </source>
</evidence>
<evidence type="ECO:0000256" key="3">
    <source>
        <dbReference type="ARBA" id="ARBA00022679"/>
    </source>
</evidence>
<dbReference type="CDD" id="cd14014">
    <property type="entry name" value="STKc_PknB_like"/>
    <property type="match status" value="1"/>
</dbReference>
<evidence type="ECO:0000313" key="12">
    <source>
        <dbReference type="Proteomes" id="UP001299970"/>
    </source>
</evidence>
<dbReference type="EMBL" id="JAKXMK010000009">
    <property type="protein sequence ID" value="MCH6166436.1"/>
    <property type="molecule type" value="Genomic_DNA"/>
</dbReference>
<reference evidence="11 12" key="1">
    <citation type="submission" date="2022-03" db="EMBL/GenBank/DDBJ databases">
        <title>Pseudonocardia alaer sp. nov., a novel actinomycete isolated from reed forest soil.</title>
        <authorList>
            <person name="Wang L."/>
        </authorList>
    </citation>
    <scope>NUCLEOTIDE SEQUENCE [LARGE SCALE GENOMIC DNA]</scope>
    <source>
        <strain evidence="11 12">Y-16303</strain>
    </source>
</reference>
<dbReference type="SMART" id="SM00220">
    <property type="entry name" value="S_TKc"/>
    <property type="match status" value="1"/>
</dbReference>
<dbReference type="Pfam" id="PF16918">
    <property type="entry name" value="PknG_TPR"/>
    <property type="match status" value="1"/>
</dbReference>
<comment type="catalytic activity">
    <reaction evidence="8">
        <text>L-seryl-[protein] + ATP = O-phospho-L-seryl-[protein] + ADP + H(+)</text>
        <dbReference type="Rhea" id="RHEA:17989"/>
        <dbReference type="Rhea" id="RHEA-COMP:9863"/>
        <dbReference type="Rhea" id="RHEA-COMP:11604"/>
        <dbReference type="ChEBI" id="CHEBI:15378"/>
        <dbReference type="ChEBI" id="CHEBI:29999"/>
        <dbReference type="ChEBI" id="CHEBI:30616"/>
        <dbReference type="ChEBI" id="CHEBI:83421"/>
        <dbReference type="ChEBI" id="CHEBI:456216"/>
        <dbReference type="EC" id="2.7.11.1"/>
    </reaction>
</comment>
<protein>
    <recommendedName>
        <fullName evidence="1">non-specific serine/threonine protein kinase</fullName>
        <ecNumber evidence="1">2.7.11.1</ecNumber>
    </recommendedName>
</protein>
<feature type="region of interest" description="Disordered" evidence="9">
    <location>
        <begin position="70"/>
        <end position="128"/>
    </location>
</feature>
<comment type="catalytic activity">
    <reaction evidence="7">
        <text>L-threonyl-[protein] + ATP = O-phospho-L-threonyl-[protein] + ADP + H(+)</text>
        <dbReference type="Rhea" id="RHEA:46608"/>
        <dbReference type="Rhea" id="RHEA-COMP:11060"/>
        <dbReference type="Rhea" id="RHEA-COMP:11605"/>
        <dbReference type="ChEBI" id="CHEBI:15378"/>
        <dbReference type="ChEBI" id="CHEBI:30013"/>
        <dbReference type="ChEBI" id="CHEBI:30616"/>
        <dbReference type="ChEBI" id="CHEBI:61977"/>
        <dbReference type="ChEBI" id="CHEBI:456216"/>
        <dbReference type="EC" id="2.7.11.1"/>
    </reaction>
</comment>
<dbReference type="PROSITE" id="PS50011">
    <property type="entry name" value="PROTEIN_KINASE_DOM"/>
    <property type="match status" value="1"/>
</dbReference>
<feature type="compositionally biased region" description="Low complexity" evidence="9">
    <location>
        <begin position="70"/>
        <end position="101"/>
    </location>
</feature>
<dbReference type="Gene3D" id="1.10.510.10">
    <property type="entry name" value="Transferase(Phosphotransferase) domain 1"/>
    <property type="match status" value="1"/>
</dbReference>
<evidence type="ECO:0000256" key="2">
    <source>
        <dbReference type="ARBA" id="ARBA00022527"/>
    </source>
</evidence>
<accession>A0ABS9TD18</accession>
<dbReference type="SUPFAM" id="SSF48452">
    <property type="entry name" value="TPR-like"/>
    <property type="match status" value="1"/>
</dbReference>
<feature type="domain" description="Protein kinase" evidence="10">
    <location>
        <begin position="196"/>
        <end position="479"/>
    </location>
</feature>
<dbReference type="Gene3D" id="1.25.40.10">
    <property type="entry name" value="Tetratricopeptide repeat domain"/>
    <property type="match status" value="1"/>
</dbReference>
<evidence type="ECO:0000313" key="11">
    <source>
        <dbReference type="EMBL" id="MCH6166436.1"/>
    </source>
</evidence>
<dbReference type="Pfam" id="PF16919">
    <property type="entry name" value="PknG_rubred"/>
    <property type="match status" value="1"/>
</dbReference>
<dbReference type="SUPFAM" id="SSF56112">
    <property type="entry name" value="Protein kinase-like (PK-like)"/>
    <property type="match status" value="1"/>
</dbReference>
<dbReference type="GO" id="GO:0016301">
    <property type="term" value="F:kinase activity"/>
    <property type="evidence" value="ECO:0007669"/>
    <property type="project" value="UniProtKB-KW"/>
</dbReference>
<name>A0ABS9TD18_9PSEU</name>
<dbReference type="InterPro" id="IPR000719">
    <property type="entry name" value="Prot_kinase_dom"/>
</dbReference>
<dbReference type="Proteomes" id="UP001299970">
    <property type="component" value="Unassembled WGS sequence"/>
</dbReference>
<keyword evidence="4" id="KW-0547">Nucleotide-binding</keyword>
<keyword evidence="3" id="KW-0808">Transferase</keyword>
<dbReference type="PANTHER" id="PTHR24363">
    <property type="entry name" value="SERINE/THREONINE PROTEIN KINASE"/>
    <property type="match status" value="1"/>
</dbReference>
<dbReference type="Gene3D" id="3.30.200.20">
    <property type="entry name" value="Phosphorylase Kinase, domain 1"/>
    <property type="match status" value="1"/>
</dbReference>